<feature type="compositionally biased region" description="Basic and acidic residues" evidence="1">
    <location>
        <begin position="81"/>
        <end position="92"/>
    </location>
</feature>
<gene>
    <name evidence="2" type="ORF">CEPIT_LOCUS14781</name>
</gene>
<accession>A0AAV0DHU9</accession>
<feature type="compositionally biased region" description="Basic and acidic residues" evidence="1">
    <location>
        <begin position="45"/>
        <end position="55"/>
    </location>
</feature>
<comment type="caution">
    <text evidence="2">The sequence shown here is derived from an EMBL/GenBank/DDBJ whole genome shotgun (WGS) entry which is preliminary data.</text>
</comment>
<proteinExistence type="predicted"/>
<organism evidence="2 3">
    <name type="scientific">Cuscuta epithymum</name>
    <dbReference type="NCBI Taxonomy" id="186058"/>
    <lineage>
        <taxon>Eukaryota</taxon>
        <taxon>Viridiplantae</taxon>
        <taxon>Streptophyta</taxon>
        <taxon>Embryophyta</taxon>
        <taxon>Tracheophyta</taxon>
        <taxon>Spermatophyta</taxon>
        <taxon>Magnoliopsida</taxon>
        <taxon>eudicotyledons</taxon>
        <taxon>Gunneridae</taxon>
        <taxon>Pentapetalae</taxon>
        <taxon>asterids</taxon>
        <taxon>lamiids</taxon>
        <taxon>Solanales</taxon>
        <taxon>Convolvulaceae</taxon>
        <taxon>Cuscuteae</taxon>
        <taxon>Cuscuta</taxon>
        <taxon>Cuscuta subgen. Cuscuta</taxon>
    </lineage>
</organism>
<dbReference type="AlphaFoldDB" id="A0AAV0DHU9"/>
<sequence length="127" mass="13708">MDFSGFENENIIDTTVDDFWAELAETTGGSRGEGDIPAAAEVEREPAAAEVEREPAAAAADLDGEPEATADLDGEPAMDDVPEHDGEIRQNESDDGSIKASDVSMEFDSKEAVYDLYKAYGKHKHKN</sequence>
<feature type="compositionally biased region" description="Acidic residues" evidence="1">
    <location>
        <begin position="62"/>
        <end position="80"/>
    </location>
</feature>
<evidence type="ECO:0000313" key="3">
    <source>
        <dbReference type="Proteomes" id="UP001152523"/>
    </source>
</evidence>
<protein>
    <submittedName>
        <fullName evidence="2">Uncharacterized protein</fullName>
    </submittedName>
</protein>
<keyword evidence="3" id="KW-1185">Reference proteome</keyword>
<feature type="region of interest" description="Disordered" evidence="1">
    <location>
        <begin position="45"/>
        <end position="103"/>
    </location>
</feature>
<evidence type="ECO:0000313" key="2">
    <source>
        <dbReference type="EMBL" id="CAH9099124.1"/>
    </source>
</evidence>
<evidence type="ECO:0000256" key="1">
    <source>
        <dbReference type="SAM" id="MobiDB-lite"/>
    </source>
</evidence>
<dbReference type="EMBL" id="CAMAPF010000104">
    <property type="protein sequence ID" value="CAH9099124.1"/>
    <property type="molecule type" value="Genomic_DNA"/>
</dbReference>
<reference evidence="2" key="1">
    <citation type="submission" date="2022-07" db="EMBL/GenBank/DDBJ databases">
        <authorList>
            <person name="Macas J."/>
            <person name="Novak P."/>
            <person name="Neumann P."/>
        </authorList>
    </citation>
    <scope>NUCLEOTIDE SEQUENCE</scope>
</reference>
<name>A0AAV0DHU9_9ASTE</name>
<dbReference type="Proteomes" id="UP001152523">
    <property type="component" value="Unassembled WGS sequence"/>
</dbReference>